<evidence type="ECO:0000313" key="8">
    <source>
        <dbReference type="EMBL" id="GAA4793405.1"/>
    </source>
</evidence>
<keyword evidence="4 6" id="KW-1133">Transmembrane helix</keyword>
<dbReference type="Proteomes" id="UP001500187">
    <property type="component" value="Unassembled WGS sequence"/>
</dbReference>
<evidence type="ECO:0000256" key="4">
    <source>
        <dbReference type="ARBA" id="ARBA00022989"/>
    </source>
</evidence>
<keyword evidence="5 6" id="KW-0472">Membrane</keyword>
<reference evidence="9" key="1">
    <citation type="journal article" date="2019" name="Int. J. Syst. Evol. Microbiol.">
        <title>The Global Catalogue of Microorganisms (GCM) 10K type strain sequencing project: providing services to taxonomists for standard genome sequencing and annotation.</title>
        <authorList>
            <consortium name="The Broad Institute Genomics Platform"/>
            <consortium name="The Broad Institute Genome Sequencing Center for Infectious Disease"/>
            <person name="Wu L."/>
            <person name="Ma J."/>
        </authorList>
    </citation>
    <scope>NUCLEOTIDE SEQUENCE [LARGE SCALE GENOMIC DNA]</scope>
    <source>
        <strain evidence="9">JCM 18541</strain>
    </source>
</reference>
<comment type="subcellular location">
    <subcellularLocation>
        <location evidence="1">Cell membrane</location>
        <topology evidence="1">Multi-pass membrane protein</topology>
    </subcellularLocation>
</comment>
<gene>
    <name evidence="8" type="ORF">GCM10023352_10090</name>
</gene>
<keyword evidence="2" id="KW-1003">Cell membrane</keyword>
<dbReference type="Pfam" id="PF03772">
    <property type="entry name" value="Competence"/>
    <property type="match status" value="1"/>
</dbReference>
<feature type="transmembrane region" description="Helical" evidence="6">
    <location>
        <begin position="321"/>
        <end position="345"/>
    </location>
</feature>
<keyword evidence="9" id="KW-1185">Reference proteome</keyword>
<feature type="transmembrane region" description="Helical" evidence="6">
    <location>
        <begin position="162"/>
        <end position="182"/>
    </location>
</feature>
<feature type="transmembrane region" description="Helical" evidence="6">
    <location>
        <begin position="293"/>
        <end position="315"/>
    </location>
</feature>
<evidence type="ECO:0000313" key="9">
    <source>
        <dbReference type="Proteomes" id="UP001500187"/>
    </source>
</evidence>
<accession>A0ABP9BDJ6</accession>
<evidence type="ECO:0000259" key="7">
    <source>
        <dbReference type="Pfam" id="PF03772"/>
    </source>
</evidence>
<evidence type="ECO:0000256" key="6">
    <source>
        <dbReference type="SAM" id="Phobius"/>
    </source>
</evidence>
<feature type="domain" description="ComEC/Rec2-related protein" evidence="7">
    <location>
        <begin position="144"/>
        <end position="407"/>
    </location>
</feature>
<dbReference type="InterPro" id="IPR004477">
    <property type="entry name" value="ComEC_N"/>
</dbReference>
<dbReference type="EMBL" id="BAABKP010000001">
    <property type="protein sequence ID" value="GAA4793405.1"/>
    <property type="molecule type" value="Genomic_DNA"/>
</dbReference>
<evidence type="ECO:0000256" key="5">
    <source>
        <dbReference type="ARBA" id="ARBA00023136"/>
    </source>
</evidence>
<feature type="transmembrane region" description="Helical" evidence="6">
    <location>
        <begin position="194"/>
        <end position="211"/>
    </location>
</feature>
<protein>
    <recommendedName>
        <fullName evidence="7">ComEC/Rec2-related protein domain-containing protein</fullName>
    </recommendedName>
</protein>
<proteinExistence type="predicted"/>
<feature type="transmembrane region" description="Helical" evidence="6">
    <location>
        <begin position="395"/>
        <end position="412"/>
    </location>
</feature>
<comment type="caution">
    <text evidence="8">The sequence shown here is derived from an EMBL/GenBank/DDBJ whole genome shotgun (WGS) entry which is preliminary data.</text>
</comment>
<name>A0ABP9BDJ6_9MICC</name>
<feature type="transmembrane region" description="Helical" evidence="6">
    <location>
        <begin position="241"/>
        <end position="258"/>
    </location>
</feature>
<dbReference type="InterPro" id="IPR052159">
    <property type="entry name" value="Competence_DNA_uptake"/>
</dbReference>
<sequence length="434" mass="45658">MLCLLLTCIQGALITARGYQERWDFLDAANGQGVRFSGSVLASSPSAYGGSLTQVRIRELEYRGQILGQSLTLSIFTDSRFEAGIEVTGVGTLTVDGSYYRVKGGLYSQSADVSSPPMYGHKTMVRERVVQEVGRDAAGLLLGMAYGDDSSLSAEAVNRMRVAGLTHLTAVSGANISLVFVVSYRLAQKIRISRYALVLIGLISATLYVGLVGLDGSVLRAWVMGILGGLGMVLGHGAHRVAALCTCLLVLLVLSPELASNYGFALSVIATASLLFLAPALRRLASKFLPGILADVIAIPLSAALWCAPVILLLSDAVYPYTVLANVLVAPMVAPLTFVGLLLLIGATLGPWASFLASFLFWAGELLAGSVHAVASWVTHMPASSVALPASPQTMAGITTLVALFSAGIIVADSRLNRPPPVRQPILSQQGSRK</sequence>
<organism evidence="8 9">
    <name type="scientific">Rothia endophytica</name>
    <dbReference type="NCBI Taxonomy" id="1324766"/>
    <lineage>
        <taxon>Bacteria</taxon>
        <taxon>Bacillati</taxon>
        <taxon>Actinomycetota</taxon>
        <taxon>Actinomycetes</taxon>
        <taxon>Micrococcales</taxon>
        <taxon>Micrococcaceae</taxon>
        <taxon>Rothia</taxon>
    </lineage>
</organism>
<dbReference type="PANTHER" id="PTHR30619">
    <property type="entry name" value="DNA INTERNALIZATION/COMPETENCE PROTEIN COMEC/REC2"/>
    <property type="match status" value="1"/>
</dbReference>
<evidence type="ECO:0000256" key="3">
    <source>
        <dbReference type="ARBA" id="ARBA00022692"/>
    </source>
</evidence>
<keyword evidence="3 6" id="KW-0812">Transmembrane</keyword>
<evidence type="ECO:0000256" key="1">
    <source>
        <dbReference type="ARBA" id="ARBA00004651"/>
    </source>
</evidence>
<evidence type="ECO:0000256" key="2">
    <source>
        <dbReference type="ARBA" id="ARBA00022475"/>
    </source>
</evidence>
<dbReference type="NCBIfam" id="TIGR00360">
    <property type="entry name" value="ComEC_N-term"/>
    <property type="match status" value="1"/>
</dbReference>
<dbReference type="PANTHER" id="PTHR30619:SF7">
    <property type="entry name" value="BETA-LACTAMASE DOMAIN PROTEIN"/>
    <property type="match status" value="1"/>
</dbReference>
<feature type="transmembrane region" description="Helical" evidence="6">
    <location>
        <begin position="264"/>
        <end position="281"/>
    </location>
</feature>